<dbReference type="SUPFAM" id="SSF55120">
    <property type="entry name" value="Pseudouridine synthase"/>
    <property type="match status" value="1"/>
</dbReference>
<name>A0A383B0P5_9ZZZZ</name>
<dbReference type="PANTHER" id="PTHR21600">
    <property type="entry name" value="MITOCHONDRIAL RNA PSEUDOURIDINE SYNTHASE"/>
    <property type="match status" value="1"/>
</dbReference>
<dbReference type="CDD" id="cd02869">
    <property type="entry name" value="PseudoU_synth_RluA_like"/>
    <property type="match status" value="1"/>
</dbReference>
<comment type="similarity">
    <text evidence="1">Belongs to the pseudouridine synthase RluA family.</text>
</comment>
<dbReference type="Pfam" id="PF00849">
    <property type="entry name" value="PseudoU_synth_2"/>
    <property type="match status" value="1"/>
</dbReference>
<dbReference type="InterPro" id="IPR020103">
    <property type="entry name" value="PsdUridine_synth_cat_dom_sf"/>
</dbReference>
<dbReference type="EMBL" id="UINC01196444">
    <property type="protein sequence ID" value="SVE13451.1"/>
    <property type="molecule type" value="Genomic_DNA"/>
</dbReference>
<feature type="non-terminal residue" evidence="4">
    <location>
        <position position="1"/>
    </location>
</feature>
<dbReference type="GO" id="GO:0003723">
    <property type="term" value="F:RNA binding"/>
    <property type="evidence" value="ECO:0007669"/>
    <property type="project" value="InterPro"/>
</dbReference>
<dbReference type="InterPro" id="IPR050188">
    <property type="entry name" value="RluA_PseudoU_synthase"/>
</dbReference>
<dbReference type="Gene3D" id="3.30.2350.10">
    <property type="entry name" value="Pseudouridine synthase"/>
    <property type="match status" value="1"/>
</dbReference>
<evidence type="ECO:0000259" key="3">
    <source>
        <dbReference type="Pfam" id="PF00849"/>
    </source>
</evidence>
<accession>A0A383B0P5</accession>
<dbReference type="PANTHER" id="PTHR21600:SF83">
    <property type="entry name" value="PSEUDOURIDYLATE SYNTHASE RPUSD4, MITOCHONDRIAL"/>
    <property type="match status" value="1"/>
</dbReference>
<dbReference type="InterPro" id="IPR006145">
    <property type="entry name" value="PsdUridine_synth_RsuA/RluA"/>
</dbReference>
<evidence type="ECO:0000256" key="2">
    <source>
        <dbReference type="ARBA" id="ARBA00023235"/>
    </source>
</evidence>
<proteinExistence type="inferred from homology"/>
<keyword evidence="2" id="KW-0413">Isomerase</keyword>
<sequence>DKIVYVDNHIIAVINPAGLLTQSDHSGDESLFEHTCHWIKKKYNKQNNIFLGITHRLDRNVSGIILFARTSKAASRLSKQFRNRTTKKYYRAIVLGKLKKTSAILVHYLRKEKSLKTTVFPRETPTAKRSELSYKVIDLFKKNSLIEITLSTGRFHQIRAQMAFIGHPIMGDVKYGARIPLAKQEIALHANKLVFNHPISNEEITLNVPEPKTWEQFKV</sequence>
<dbReference type="AlphaFoldDB" id="A0A383B0P5"/>
<dbReference type="GO" id="GO:0009982">
    <property type="term" value="F:pseudouridine synthase activity"/>
    <property type="evidence" value="ECO:0007669"/>
    <property type="project" value="InterPro"/>
</dbReference>
<protein>
    <recommendedName>
        <fullName evidence="3">Pseudouridine synthase RsuA/RluA-like domain-containing protein</fullName>
    </recommendedName>
</protein>
<feature type="domain" description="Pseudouridine synthase RsuA/RluA-like" evidence="3">
    <location>
        <begin position="15"/>
        <end position="163"/>
    </location>
</feature>
<evidence type="ECO:0000313" key="4">
    <source>
        <dbReference type="EMBL" id="SVE13451.1"/>
    </source>
</evidence>
<organism evidence="4">
    <name type="scientific">marine metagenome</name>
    <dbReference type="NCBI Taxonomy" id="408172"/>
    <lineage>
        <taxon>unclassified sequences</taxon>
        <taxon>metagenomes</taxon>
        <taxon>ecological metagenomes</taxon>
    </lineage>
</organism>
<gene>
    <name evidence="4" type="ORF">METZ01_LOCUS466305</name>
</gene>
<evidence type="ECO:0000256" key="1">
    <source>
        <dbReference type="ARBA" id="ARBA00010876"/>
    </source>
</evidence>
<reference evidence="4" key="1">
    <citation type="submission" date="2018-05" db="EMBL/GenBank/DDBJ databases">
        <authorList>
            <person name="Lanie J.A."/>
            <person name="Ng W.-L."/>
            <person name="Kazmierczak K.M."/>
            <person name="Andrzejewski T.M."/>
            <person name="Davidsen T.M."/>
            <person name="Wayne K.J."/>
            <person name="Tettelin H."/>
            <person name="Glass J.I."/>
            <person name="Rusch D."/>
            <person name="Podicherti R."/>
            <person name="Tsui H.-C.T."/>
            <person name="Winkler M.E."/>
        </authorList>
    </citation>
    <scope>NUCLEOTIDE SEQUENCE</scope>
</reference>
<dbReference type="GO" id="GO:0001522">
    <property type="term" value="P:pseudouridine synthesis"/>
    <property type="evidence" value="ECO:0007669"/>
    <property type="project" value="InterPro"/>
</dbReference>